<name>A0A1H0DWR2_9PSED</name>
<dbReference type="OrthoDB" id="5951339at2"/>
<feature type="signal peptide" evidence="1">
    <location>
        <begin position="1"/>
        <end position="23"/>
    </location>
</feature>
<evidence type="ECO:0000313" key="2">
    <source>
        <dbReference type="EMBL" id="SDN74529.1"/>
    </source>
</evidence>
<reference evidence="2 3" key="1">
    <citation type="submission" date="2016-10" db="EMBL/GenBank/DDBJ databases">
        <authorList>
            <person name="de Groot N.N."/>
        </authorList>
    </citation>
    <scope>NUCLEOTIDE SEQUENCE [LARGE SCALE GENOMIC DNA]</scope>
    <source>
        <strain evidence="2 3">CECT 7543</strain>
    </source>
</reference>
<sequence>MYALLKPIITFILTLMISLSAHAIDPPDKLKDDPANPIRLFAIFHDDVPAAKRSTTYADHIRPFTAEFENITGRKIHVIFDRSRPPYTNFNYKSKDQNNMFEDWKKLAWEYKRERYERNEFPLSSNDRILLITNDFINGGPVFGGVGGIANGPGLTAIASLDFKQVIGHELGHSFNAIHEEGEVLYNGWWCETFMFEPLPLRSNCFVFSEGNRKRIKDYVDSRY</sequence>
<keyword evidence="1" id="KW-0732">Signal</keyword>
<organism evidence="2 3">
    <name type="scientific">Pseudomonas arsenicoxydans</name>
    <dbReference type="NCBI Taxonomy" id="702115"/>
    <lineage>
        <taxon>Bacteria</taxon>
        <taxon>Pseudomonadati</taxon>
        <taxon>Pseudomonadota</taxon>
        <taxon>Gammaproteobacteria</taxon>
        <taxon>Pseudomonadales</taxon>
        <taxon>Pseudomonadaceae</taxon>
        <taxon>Pseudomonas</taxon>
    </lineage>
</organism>
<proteinExistence type="predicted"/>
<dbReference type="RefSeq" id="WP_090177837.1">
    <property type="nucleotide sequence ID" value="NZ_LT629705.1"/>
</dbReference>
<gene>
    <name evidence="2" type="ORF">SAMN04489798_1062</name>
</gene>
<evidence type="ECO:0000256" key="1">
    <source>
        <dbReference type="SAM" id="SignalP"/>
    </source>
</evidence>
<dbReference type="InterPro" id="IPR024079">
    <property type="entry name" value="MetalloPept_cat_dom_sf"/>
</dbReference>
<protein>
    <submittedName>
        <fullName evidence="2">Uncharacterized protein</fullName>
    </submittedName>
</protein>
<dbReference type="GO" id="GO:0008237">
    <property type="term" value="F:metallopeptidase activity"/>
    <property type="evidence" value="ECO:0007669"/>
    <property type="project" value="InterPro"/>
</dbReference>
<dbReference type="Proteomes" id="UP000198827">
    <property type="component" value="Chromosome I"/>
</dbReference>
<feature type="chain" id="PRO_5009247927" evidence="1">
    <location>
        <begin position="24"/>
        <end position="224"/>
    </location>
</feature>
<dbReference type="SUPFAM" id="SSF55486">
    <property type="entry name" value="Metalloproteases ('zincins'), catalytic domain"/>
    <property type="match status" value="1"/>
</dbReference>
<dbReference type="Gene3D" id="3.40.390.10">
    <property type="entry name" value="Collagenase (Catalytic Domain)"/>
    <property type="match status" value="1"/>
</dbReference>
<dbReference type="EMBL" id="LT629705">
    <property type="protein sequence ID" value="SDN74529.1"/>
    <property type="molecule type" value="Genomic_DNA"/>
</dbReference>
<dbReference type="AlphaFoldDB" id="A0A1H0DWR2"/>
<evidence type="ECO:0000313" key="3">
    <source>
        <dbReference type="Proteomes" id="UP000198827"/>
    </source>
</evidence>
<accession>A0A1H0DWR2</accession>